<keyword evidence="3" id="KW-0732">Signal</keyword>
<feature type="non-terminal residue" evidence="5">
    <location>
        <position position="1"/>
    </location>
</feature>
<dbReference type="Gene3D" id="2.10.25.10">
    <property type="entry name" value="Laminin"/>
    <property type="match status" value="1"/>
</dbReference>
<evidence type="ECO:0000259" key="4">
    <source>
        <dbReference type="Pfam" id="PF01826"/>
    </source>
</evidence>
<dbReference type="PANTHER" id="PTHR23259:SF70">
    <property type="entry name" value="ACCESSORY GLAND PROTEIN ACP62F-RELATED"/>
    <property type="match status" value="1"/>
</dbReference>
<dbReference type="EMBL" id="CAJOBH010226316">
    <property type="protein sequence ID" value="CAF5052061.1"/>
    <property type="molecule type" value="Genomic_DNA"/>
</dbReference>
<evidence type="ECO:0000313" key="5">
    <source>
        <dbReference type="EMBL" id="CAF5052061.1"/>
    </source>
</evidence>
<dbReference type="Proteomes" id="UP000681967">
    <property type="component" value="Unassembled WGS sequence"/>
</dbReference>
<sequence length="73" mass="8168">MIVTIRIGFVLILAVLFVVVHASTVTRCPDNEEYRECGSACQENCTHTPKYCTYQCIPGCFCKTGFVRATDDK</sequence>
<dbReference type="PANTHER" id="PTHR23259">
    <property type="entry name" value="RIDDLE"/>
    <property type="match status" value="1"/>
</dbReference>
<keyword evidence="1" id="KW-0646">Protease inhibitor</keyword>
<dbReference type="InterPro" id="IPR051368">
    <property type="entry name" value="SerProtInhib-TIL_Domain"/>
</dbReference>
<dbReference type="InterPro" id="IPR002919">
    <property type="entry name" value="TIL_dom"/>
</dbReference>
<gene>
    <name evidence="5" type="ORF">BYL167_LOCUS58197</name>
</gene>
<dbReference type="AlphaFoldDB" id="A0A8S3E8W5"/>
<dbReference type="GO" id="GO:0030414">
    <property type="term" value="F:peptidase inhibitor activity"/>
    <property type="evidence" value="ECO:0007669"/>
    <property type="project" value="UniProtKB-KW"/>
</dbReference>
<accession>A0A8S3E8W5</accession>
<feature type="chain" id="PRO_5035814363" description="TIL domain-containing protein" evidence="3">
    <location>
        <begin position="23"/>
        <end position="73"/>
    </location>
</feature>
<feature type="signal peptide" evidence="3">
    <location>
        <begin position="1"/>
        <end position="22"/>
    </location>
</feature>
<organism evidence="5 6">
    <name type="scientific">Rotaria magnacalcarata</name>
    <dbReference type="NCBI Taxonomy" id="392030"/>
    <lineage>
        <taxon>Eukaryota</taxon>
        <taxon>Metazoa</taxon>
        <taxon>Spiralia</taxon>
        <taxon>Gnathifera</taxon>
        <taxon>Rotifera</taxon>
        <taxon>Eurotatoria</taxon>
        <taxon>Bdelloidea</taxon>
        <taxon>Philodinida</taxon>
        <taxon>Philodinidae</taxon>
        <taxon>Rotaria</taxon>
    </lineage>
</organism>
<evidence type="ECO:0000256" key="2">
    <source>
        <dbReference type="ARBA" id="ARBA00023157"/>
    </source>
</evidence>
<reference evidence="5" key="1">
    <citation type="submission" date="2021-02" db="EMBL/GenBank/DDBJ databases">
        <authorList>
            <person name="Nowell W R."/>
        </authorList>
    </citation>
    <scope>NUCLEOTIDE SEQUENCE</scope>
</reference>
<proteinExistence type="predicted"/>
<comment type="caution">
    <text evidence="5">The sequence shown here is derived from an EMBL/GenBank/DDBJ whole genome shotgun (WGS) entry which is preliminary data.</text>
</comment>
<keyword evidence="2" id="KW-1015">Disulfide bond</keyword>
<evidence type="ECO:0000313" key="6">
    <source>
        <dbReference type="Proteomes" id="UP000681967"/>
    </source>
</evidence>
<evidence type="ECO:0000256" key="1">
    <source>
        <dbReference type="ARBA" id="ARBA00022690"/>
    </source>
</evidence>
<evidence type="ECO:0000256" key="3">
    <source>
        <dbReference type="SAM" id="SignalP"/>
    </source>
</evidence>
<dbReference type="InterPro" id="IPR036084">
    <property type="entry name" value="Ser_inhib-like_sf"/>
</dbReference>
<dbReference type="Pfam" id="PF01826">
    <property type="entry name" value="TIL"/>
    <property type="match status" value="1"/>
</dbReference>
<dbReference type="SUPFAM" id="SSF57567">
    <property type="entry name" value="Serine protease inhibitors"/>
    <property type="match status" value="1"/>
</dbReference>
<dbReference type="CDD" id="cd19941">
    <property type="entry name" value="TIL"/>
    <property type="match status" value="1"/>
</dbReference>
<protein>
    <recommendedName>
        <fullName evidence="4">TIL domain-containing protein</fullName>
    </recommendedName>
</protein>
<name>A0A8S3E8W5_9BILA</name>
<feature type="domain" description="TIL" evidence="4">
    <location>
        <begin position="28"/>
        <end position="71"/>
    </location>
</feature>